<evidence type="ECO:0000256" key="2">
    <source>
        <dbReference type="ARBA" id="ARBA00009995"/>
    </source>
</evidence>
<organism evidence="9 10">
    <name type="scientific">Heracleum sosnowskyi</name>
    <dbReference type="NCBI Taxonomy" id="360622"/>
    <lineage>
        <taxon>Eukaryota</taxon>
        <taxon>Viridiplantae</taxon>
        <taxon>Streptophyta</taxon>
        <taxon>Embryophyta</taxon>
        <taxon>Tracheophyta</taxon>
        <taxon>Spermatophyta</taxon>
        <taxon>Magnoliopsida</taxon>
        <taxon>eudicotyledons</taxon>
        <taxon>Gunneridae</taxon>
        <taxon>Pentapetalae</taxon>
        <taxon>asterids</taxon>
        <taxon>campanulids</taxon>
        <taxon>Apiales</taxon>
        <taxon>Apiaceae</taxon>
        <taxon>Apioideae</taxon>
        <taxon>apioid superclade</taxon>
        <taxon>Tordylieae</taxon>
        <taxon>Tordyliinae</taxon>
        <taxon>Heracleum</taxon>
    </lineage>
</organism>
<dbReference type="Pfam" id="PF26168">
    <property type="entry name" value="Glyco_transf_N"/>
    <property type="match status" value="1"/>
</dbReference>
<proteinExistence type="inferred from homology"/>
<comment type="caution">
    <text evidence="9">The sequence shown here is derived from an EMBL/GenBank/DDBJ whole genome shotgun (WGS) entry which is preliminary data.</text>
</comment>
<evidence type="ECO:0000313" key="10">
    <source>
        <dbReference type="Proteomes" id="UP001237642"/>
    </source>
</evidence>
<dbReference type="InterPro" id="IPR002213">
    <property type="entry name" value="UDP_glucos_trans"/>
</dbReference>
<dbReference type="PANTHER" id="PTHR48044">
    <property type="entry name" value="GLYCOSYLTRANSFERASE"/>
    <property type="match status" value="1"/>
</dbReference>
<feature type="domain" description="Glycosyltransferase N-terminal" evidence="8">
    <location>
        <begin position="6"/>
        <end position="236"/>
    </location>
</feature>
<reference evidence="9" key="1">
    <citation type="submission" date="2023-02" db="EMBL/GenBank/DDBJ databases">
        <title>Genome of toxic invasive species Heracleum sosnowskyi carries increased number of genes despite the absence of recent whole-genome duplications.</title>
        <authorList>
            <person name="Schelkunov M."/>
            <person name="Shtratnikova V."/>
            <person name="Makarenko M."/>
            <person name="Klepikova A."/>
            <person name="Omelchenko D."/>
            <person name="Novikova G."/>
            <person name="Obukhova E."/>
            <person name="Bogdanov V."/>
            <person name="Penin A."/>
            <person name="Logacheva M."/>
        </authorList>
    </citation>
    <scope>NUCLEOTIDE SEQUENCE</scope>
    <source>
        <strain evidence="9">Hsosn_3</strain>
        <tissue evidence="9">Leaf</tissue>
    </source>
</reference>
<evidence type="ECO:0000256" key="3">
    <source>
        <dbReference type="ARBA" id="ARBA00022676"/>
    </source>
</evidence>
<evidence type="ECO:0000256" key="7">
    <source>
        <dbReference type="RuleBase" id="RU362057"/>
    </source>
</evidence>
<dbReference type="GO" id="GO:0009690">
    <property type="term" value="P:cytokinin metabolic process"/>
    <property type="evidence" value="ECO:0007669"/>
    <property type="project" value="UniProtKB-ARBA"/>
</dbReference>
<reference evidence="9" key="2">
    <citation type="submission" date="2023-05" db="EMBL/GenBank/DDBJ databases">
        <authorList>
            <person name="Schelkunov M.I."/>
        </authorList>
    </citation>
    <scope>NUCLEOTIDE SEQUENCE</scope>
    <source>
        <strain evidence="9">Hsosn_3</strain>
        <tissue evidence="9">Leaf</tissue>
    </source>
</reference>
<dbReference type="EC" id="2.4.1.-" evidence="7"/>
<dbReference type="GO" id="GO:0008299">
    <property type="term" value="P:isoprenoid biosynthetic process"/>
    <property type="evidence" value="ECO:0007669"/>
    <property type="project" value="UniProtKB-KW"/>
</dbReference>
<comment type="pathway">
    <text evidence="1">Secondary metabolite biosynthesis; terpenoid biosynthesis.</text>
</comment>
<protein>
    <recommendedName>
        <fullName evidence="7">Glycosyltransferase</fullName>
        <ecNumber evidence="7">2.4.1.-</ecNumber>
    </recommendedName>
</protein>
<dbReference type="CDD" id="cd03784">
    <property type="entry name" value="GT1_Gtf-like"/>
    <property type="match status" value="1"/>
</dbReference>
<keyword evidence="5" id="KW-0414">Isoprene biosynthesis</keyword>
<dbReference type="AlphaFoldDB" id="A0AAD8IL25"/>
<keyword evidence="4 6" id="KW-0808">Transferase</keyword>
<dbReference type="InterPro" id="IPR035595">
    <property type="entry name" value="UDP_glycos_trans_CS"/>
</dbReference>
<dbReference type="EMBL" id="JAUIZM010000004">
    <property type="protein sequence ID" value="KAK1386608.1"/>
    <property type="molecule type" value="Genomic_DNA"/>
</dbReference>
<comment type="similarity">
    <text evidence="2 6">Belongs to the UDP-glycosyltransferase family.</text>
</comment>
<gene>
    <name evidence="9" type="ORF">POM88_014786</name>
</gene>
<dbReference type="GO" id="GO:0016138">
    <property type="term" value="P:glycoside biosynthetic process"/>
    <property type="evidence" value="ECO:0007669"/>
    <property type="project" value="UniProtKB-ARBA"/>
</dbReference>
<sequence length="459" mass="51659">MASDSQVSVVMVPFLAQGHLGQLMHLSRLISSYNIPVHYVSTTSHIRQTKSRHEGWELQSFENIHIHELPIQPFNSPPPDPKASIKFPFHLQPMFEASLHLREPVCKLLASLSATARRLIIIHDNLMSYVVQDFVSLPNAETYCFQNSSVFFYFSYYWDLTGRQIAADDQILQQLPGVEGCFSAELFAFAEKQEVHARNSSGHLYNTSSSIEGHYFDLLQELKVCRKQWAIGPFNPVQICKKPDEQRHKCLEWLDNQASNSVIFVSFGTTTSLTDEQIHALAVGLENSCQKFIWVLRDADRGDIFTGEDRKPELPEGYEDRILKANQGMVVRDWAPQLEILAHTSTGGFMSHCGWNSCLESITMGVPIATWPMHSDQPRNAALITKVLQIGTIVKDWDAGNNLVEPLIIKNAVKKLMASTEGDEMRKRAAECSDAIKKSVSEGGASRIELDSFVAHITR</sequence>
<name>A0AAD8IL25_9APIA</name>
<dbReference type="PANTHER" id="PTHR48044:SF23">
    <property type="entry name" value="ANTHOCYANIDIN 3-O-GLUCOSYLTRANSFERASE-LIKE"/>
    <property type="match status" value="1"/>
</dbReference>
<evidence type="ECO:0000256" key="4">
    <source>
        <dbReference type="ARBA" id="ARBA00022679"/>
    </source>
</evidence>
<evidence type="ECO:0000256" key="6">
    <source>
        <dbReference type="RuleBase" id="RU003718"/>
    </source>
</evidence>
<evidence type="ECO:0000259" key="8">
    <source>
        <dbReference type="Pfam" id="PF26168"/>
    </source>
</evidence>
<dbReference type="Proteomes" id="UP001237642">
    <property type="component" value="Unassembled WGS sequence"/>
</dbReference>
<dbReference type="PROSITE" id="PS00375">
    <property type="entry name" value="UDPGT"/>
    <property type="match status" value="1"/>
</dbReference>
<dbReference type="Gene3D" id="3.40.50.2000">
    <property type="entry name" value="Glycogen Phosphorylase B"/>
    <property type="match status" value="2"/>
</dbReference>
<dbReference type="FunFam" id="3.40.50.2000:FF:000060">
    <property type="entry name" value="Glycosyltransferase"/>
    <property type="match status" value="1"/>
</dbReference>
<dbReference type="GO" id="GO:0050404">
    <property type="term" value="F:zeatin O-beta-D-xylosyltransferase activity"/>
    <property type="evidence" value="ECO:0007669"/>
    <property type="project" value="UniProtKB-ARBA"/>
</dbReference>
<evidence type="ECO:0000256" key="5">
    <source>
        <dbReference type="ARBA" id="ARBA00023229"/>
    </source>
</evidence>
<dbReference type="SUPFAM" id="SSF53756">
    <property type="entry name" value="UDP-Glycosyltransferase/glycogen phosphorylase"/>
    <property type="match status" value="1"/>
</dbReference>
<evidence type="ECO:0000256" key="1">
    <source>
        <dbReference type="ARBA" id="ARBA00004721"/>
    </source>
</evidence>
<accession>A0AAD8IL25</accession>
<dbReference type="Pfam" id="PF00201">
    <property type="entry name" value="UDPGT"/>
    <property type="match status" value="1"/>
</dbReference>
<keyword evidence="3 6" id="KW-0328">Glycosyltransferase</keyword>
<dbReference type="InterPro" id="IPR058980">
    <property type="entry name" value="Glyco_transf_N"/>
</dbReference>
<keyword evidence="10" id="KW-1185">Reference proteome</keyword>
<evidence type="ECO:0000313" key="9">
    <source>
        <dbReference type="EMBL" id="KAK1386608.1"/>
    </source>
</evidence>
<dbReference type="FunFam" id="3.40.50.2000:FF:000238">
    <property type="entry name" value="Glycosyltransferase"/>
    <property type="match status" value="1"/>
</dbReference>